<reference evidence="2" key="1">
    <citation type="journal article" date="2019" name="Int. J. Syst. Evol. Microbiol.">
        <title>The Global Catalogue of Microorganisms (GCM) 10K type strain sequencing project: providing services to taxonomists for standard genome sequencing and annotation.</title>
        <authorList>
            <consortium name="The Broad Institute Genomics Platform"/>
            <consortium name="The Broad Institute Genome Sequencing Center for Infectious Disease"/>
            <person name="Wu L."/>
            <person name="Ma J."/>
        </authorList>
    </citation>
    <scope>NUCLEOTIDE SEQUENCE [LARGE SCALE GENOMIC DNA]</scope>
    <source>
        <strain evidence="2">CGMCC 4.7682</strain>
    </source>
</reference>
<dbReference type="EC" id="2.1.1.-" evidence="1"/>
<dbReference type="SUPFAM" id="SSF53335">
    <property type="entry name" value="S-adenosyl-L-methionine-dependent methyltransferases"/>
    <property type="match status" value="1"/>
</dbReference>
<accession>A0ABV7QH88</accession>
<gene>
    <name evidence="1" type="ORF">ACFORO_20770</name>
</gene>
<evidence type="ECO:0000313" key="2">
    <source>
        <dbReference type="Proteomes" id="UP001595764"/>
    </source>
</evidence>
<proteinExistence type="predicted"/>
<dbReference type="GO" id="GO:0008168">
    <property type="term" value="F:methyltransferase activity"/>
    <property type="evidence" value="ECO:0007669"/>
    <property type="project" value="UniProtKB-KW"/>
</dbReference>
<dbReference type="Pfam" id="PF04672">
    <property type="entry name" value="Methyltransf_19"/>
    <property type="match status" value="1"/>
</dbReference>
<dbReference type="RefSeq" id="WP_377871455.1">
    <property type="nucleotide sequence ID" value="NZ_JBHMAY010000029.1"/>
</dbReference>
<dbReference type="PIRSF" id="PIRSF017393">
    <property type="entry name" value="MTase_SAV2177"/>
    <property type="match status" value="1"/>
</dbReference>
<keyword evidence="2" id="KW-1185">Reference proteome</keyword>
<dbReference type="EMBL" id="JBHRWI010000024">
    <property type="protein sequence ID" value="MFC3512613.1"/>
    <property type="molecule type" value="Genomic_DNA"/>
</dbReference>
<dbReference type="Proteomes" id="UP001595764">
    <property type="component" value="Unassembled WGS sequence"/>
</dbReference>
<dbReference type="InterPro" id="IPR029063">
    <property type="entry name" value="SAM-dependent_MTases_sf"/>
</dbReference>
<dbReference type="GO" id="GO:0032259">
    <property type="term" value="P:methylation"/>
    <property type="evidence" value="ECO:0007669"/>
    <property type="project" value="UniProtKB-KW"/>
</dbReference>
<keyword evidence="1" id="KW-0808">Transferase</keyword>
<organism evidence="1 2">
    <name type="scientific">Amycolatopsis halotolerans</name>
    <dbReference type="NCBI Taxonomy" id="330083"/>
    <lineage>
        <taxon>Bacteria</taxon>
        <taxon>Bacillati</taxon>
        <taxon>Actinomycetota</taxon>
        <taxon>Actinomycetes</taxon>
        <taxon>Pseudonocardiales</taxon>
        <taxon>Pseudonocardiaceae</taxon>
        <taxon>Amycolatopsis</taxon>
    </lineage>
</organism>
<dbReference type="Gene3D" id="3.40.50.150">
    <property type="entry name" value="Vaccinia Virus protein VP39"/>
    <property type="match status" value="1"/>
</dbReference>
<name>A0ABV7QH88_9PSEU</name>
<comment type="caution">
    <text evidence="1">The sequence shown here is derived from an EMBL/GenBank/DDBJ whole genome shotgun (WGS) entry which is preliminary data.</text>
</comment>
<sequence>MTGLEHESFPPPGIDLSRPSVARVYDYYLGGTANWEIDRQFAERMLRDYPTVRPIAQANRRFLHRAVRHLVRAGIRQIVDLGSGVPTMGHAHEIAEQIAPGKVNVAYVDCEPVAVAHSTSLLREQGDPARHVALHADLRDPPRLWSLLAGSGVVDLDQPIALLLISVLHFGLPPAPGSGGGEDLGSSVVAAYRDLLVPGSYLALSHVTDEGVPPHCEQLLADAKERYAEAGADLVYRGRAEITGLFGDFALLEPGVTWTPLWHPEEAGPHEQPLLLGAASESLLLAGVAHKERHI</sequence>
<protein>
    <submittedName>
        <fullName evidence="1">SAM-dependent methyltransferase</fullName>
        <ecNumber evidence="1">2.1.1.-</ecNumber>
    </submittedName>
</protein>
<evidence type="ECO:0000313" key="1">
    <source>
        <dbReference type="EMBL" id="MFC3512613.1"/>
    </source>
</evidence>
<keyword evidence="1" id="KW-0489">Methyltransferase</keyword>
<dbReference type="InterPro" id="IPR006764">
    <property type="entry name" value="SAM_dep_MeTrfase_SAV2177_type"/>
</dbReference>